<dbReference type="PROSITE" id="PS50206">
    <property type="entry name" value="RHODANESE_3"/>
    <property type="match status" value="1"/>
</dbReference>
<name>A0A853G9G9_9GAMM</name>
<dbReference type="Pfam" id="PF00581">
    <property type="entry name" value="Rhodanese"/>
    <property type="match status" value="1"/>
</dbReference>
<dbReference type="SUPFAM" id="SSF52821">
    <property type="entry name" value="Rhodanese/Cell cycle control phosphatase"/>
    <property type="match status" value="1"/>
</dbReference>
<keyword evidence="1" id="KW-0812">Transmembrane</keyword>
<sequence length="123" mass="13646">MLYNNFIIYIICLIIPGLTLKTNFGNYTMFNSFSSSDACKLLANGAQLVDVRSSNEFAQGALPNAINLPLQSIISADKIIDRNKAIILYCVTGVRSSTAKNYLIKMGYKNVNDLGSFRNYNCE</sequence>
<dbReference type="GO" id="GO:0004792">
    <property type="term" value="F:thiosulfate-cyanide sulfurtransferase activity"/>
    <property type="evidence" value="ECO:0007669"/>
    <property type="project" value="TreeGrafter"/>
</dbReference>
<evidence type="ECO:0000313" key="3">
    <source>
        <dbReference type="EMBL" id="NYT52747.1"/>
    </source>
</evidence>
<reference evidence="3 4" key="1">
    <citation type="submission" date="2020-05" db="EMBL/GenBank/DDBJ databases">
        <title>Horizontal transmission and recombination maintain forever young bacterial symbiont genomes.</title>
        <authorList>
            <person name="Russell S.L."/>
            <person name="Pepper-Tunick E."/>
            <person name="Svedberg J."/>
            <person name="Byrne A."/>
            <person name="Ruelas Castillo J."/>
            <person name="Vollmers C."/>
            <person name="Beinart R.A."/>
            <person name="Corbett-Detig R."/>
        </authorList>
    </citation>
    <scope>NUCLEOTIDE SEQUENCE [LARGE SCALE GENOMIC DNA]</scope>
    <source>
        <strain evidence="3">Monterey_2004</strain>
    </source>
</reference>
<dbReference type="InterPro" id="IPR001763">
    <property type="entry name" value="Rhodanese-like_dom"/>
</dbReference>
<keyword evidence="1" id="KW-1133">Transmembrane helix</keyword>
<dbReference type="PANTHER" id="PTHR44086:SF10">
    <property type="entry name" value="THIOSULFATE SULFURTRANSFERASE_RHODANESE-LIKE DOMAIN-CONTAINING PROTEIN 3"/>
    <property type="match status" value="1"/>
</dbReference>
<protein>
    <submittedName>
        <fullName evidence="3">Rhodanese-like domain-containing protein</fullName>
    </submittedName>
</protein>
<feature type="transmembrane region" description="Helical" evidence="1">
    <location>
        <begin position="6"/>
        <end position="24"/>
    </location>
</feature>
<dbReference type="AlphaFoldDB" id="A0A853G9G9"/>
<evidence type="ECO:0000313" key="4">
    <source>
        <dbReference type="Proteomes" id="UP000525329"/>
    </source>
</evidence>
<dbReference type="EMBL" id="JACCHU010000002">
    <property type="protein sequence ID" value="NYT52747.1"/>
    <property type="molecule type" value="Genomic_DNA"/>
</dbReference>
<dbReference type="PANTHER" id="PTHR44086">
    <property type="entry name" value="THIOSULFATE SULFURTRANSFERASE RDL2, MITOCHONDRIAL-RELATED"/>
    <property type="match status" value="1"/>
</dbReference>
<dbReference type="InterPro" id="IPR036873">
    <property type="entry name" value="Rhodanese-like_dom_sf"/>
</dbReference>
<dbReference type="Proteomes" id="UP000525329">
    <property type="component" value="Unassembled WGS sequence"/>
</dbReference>
<dbReference type="CDD" id="cd00158">
    <property type="entry name" value="RHOD"/>
    <property type="match status" value="1"/>
</dbReference>
<organism evidence="3 4">
    <name type="scientific">Candidatus Vesicomyosocius endoextente</name>
    <dbReference type="NCBI Taxonomy" id="2738853"/>
    <lineage>
        <taxon>Bacteria</taxon>
        <taxon>Pseudomonadati</taxon>
        <taxon>Pseudomonadota</taxon>
        <taxon>Gammaproteobacteria</taxon>
        <taxon>Candidatus Pseudothioglobaceae</taxon>
        <taxon>Candidatus Vesicomyidisocius</taxon>
    </lineage>
</organism>
<comment type="caution">
    <text evidence="3">The sequence shown here is derived from an EMBL/GenBank/DDBJ whole genome shotgun (WGS) entry which is preliminary data.</text>
</comment>
<evidence type="ECO:0000256" key="1">
    <source>
        <dbReference type="SAM" id="Phobius"/>
    </source>
</evidence>
<dbReference type="Gene3D" id="3.40.250.10">
    <property type="entry name" value="Rhodanese-like domain"/>
    <property type="match status" value="1"/>
</dbReference>
<gene>
    <name evidence="3" type="ORF">H0A74_04190</name>
</gene>
<evidence type="ECO:0000259" key="2">
    <source>
        <dbReference type="PROSITE" id="PS50206"/>
    </source>
</evidence>
<accession>A0A853G9G9</accession>
<proteinExistence type="predicted"/>
<dbReference type="SMART" id="SM00450">
    <property type="entry name" value="RHOD"/>
    <property type="match status" value="1"/>
</dbReference>
<keyword evidence="1" id="KW-0472">Membrane</keyword>
<feature type="domain" description="Rhodanese" evidence="2">
    <location>
        <begin position="42"/>
        <end position="114"/>
    </location>
</feature>